<dbReference type="RefSeq" id="WP_048723919.1">
    <property type="nucleotide sequence ID" value="NZ_LFMW01000007.1"/>
</dbReference>
<evidence type="ECO:0000313" key="1">
    <source>
        <dbReference type="EMBL" id="KMT55102.1"/>
    </source>
</evidence>
<sequence>MRLLKSLFMPHARHRHFALLDANGHCLAFKECCLPPVGEGWVEVAEIRLSWMHRPLPASARVSPQVMHAHTRHALAS</sequence>
<proteinExistence type="predicted"/>
<dbReference type="AlphaFoldDB" id="A0A0J8FXR2"/>
<organism evidence="1 2">
    <name type="scientific">Pseudomonas fildesensis</name>
    <dbReference type="NCBI Taxonomy" id="1674920"/>
    <lineage>
        <taxon>Bacteria</taxon>
        <taxon>Pseudomonadati</taxon>
        <taxon>Pseudomonadota</taxon>
        <taxon>Gammaproteobacteria</taxon>
        <taxon>Pseudomonadales</taxon>
        <taxon>Pseudomonadaceae</taxon>
        <taxon>Pseudomonas</taxon>
    </lineage>
</organism>
<name>A0A0J8FXR2_9PSED</name>
<comment type="caution">
    <text evidence="1">The sequence shown here is derived from an EMBL/GenBank/DDBJ whole genome shotgun (WGS) entry which is preliminary data.</text>
</comment>
<dbReference type="OrthoDB" id="6910208at2"/>
<dbReference type="EMBL" id="LFMW01000007">
    <property type="protein sequence ID" value="KMT55102.1"/>
    <property type="molecule type" value="Genomic_DNA"/>
</dbReference>
<keyword evidence="2" id="KW-1185">Reference proteome</keyword>
<protein>
    <submittedName>
        <fullName evidence="1">Uncharacterized protein</fullName>
    </submittedName>
</protein>
<gene>
    <name evidence="1" type="ORF">ACR52_11035</name>
</gene>
<evidence type="ECO:0000313" key="2">
    <source>
        <dbReference type="Proteomes" id="UP000037551"/>
    </source>
</evidence>
<accession>A0A0J8FXR2</accession>
<dbReference type="PATRIC" id="fig|1674920.3.peg.5044"/>
<reference evidence="1 2" key="1">
    <citation type="submission" date="2015-06" db="EMBL/GenBank/DDBJ databases">
        <title>Draft genome sequence of an Antarctic Pseudomonas sp. strain KG01 with full potential for biotechnological applications.</title>
        <authorList>
            <person name="Pavlov M.S."/>
            <person name="Lira F."/>
            <person name="Martinez J.L."/>
            <person name="Marshall S.H."/>
        </authorList>
    </citation>
    <scope>NUCLEOTIDE SEQUENCE [LARGE SCALE GENOMIC DNA]</scope>
    <source>
        <strain evidence="1 2">KG01</strain>
    </source>
</reference>
<dbReference type="Proteomes" id="UP000037551">
    <property type="component" value="Unassembled WGS sequence"/>
</dbReference>